<dbReference type="Pfam" id="PF01839">
    <property type="entry name" value="FG-GAP"/>
    <property type="match status" value="2"/>
</dbReference>
<dbReference type="PANTHER" id="PTHR23221">
    <property type="entry name" value="GLYCOSYLPHOSPHATIDYLINOSITOL PHOSPHOLIPASE D"/>
    <property type="match status" value="1"/>
</dbReference>
<dbReference type="Gene3D" id="2.130.10.130">
    <property type="entry name" value="Integrin alpha, N-terminal"/>
    <property type="match status" value="2"/>
</dbReference>
<dbReference type="PROSITE" id="PS51470">
    <property type="entry name" value="FG_GAP"/>
    <property type="match status" value="1"/>
</dbReference>
<keyword evidence="4" id="KW-0325">Glycoprotein</keyword>
<keyword evidence="1 5" id="KW-0732">Signal</keyword>
<dbReference type="GO" id="GO:0008305">
    <property type="term" value="C:integrin complex"/>
    <property type="evidence" value="ECO:0007669"/>
    <property type="project" value="InterPro"/>
</dbReference>
<dbReference type="GO" id="GO:0016787">
    <property type="term" value="F:hydrolase activity"/>
    <property type="evidence" value="ECO:0007669"/>
    <property type="project" value="UniProtKB-KW"/>
</dbReference>
<dbReference type="Gene3D" id="2.60.40.4070">
    <property type="match status" value="1"/>
</dbReference>
<feature type="signal peptide" evidence="5">
    <location>
        <begin position="1"/>
        <end position="28"/>
    </location>
</feature>
<dbReference type="Proteomes" id="UP000315525">
    <property type="component" value="Unassembled WGS sequence"/>
</dbReference>
<gene>
    <name evidence="6" type="ORF">E3J62_09145</name>
</gene>
<dbReference type="InterPro" id="IPR013517">
    <property type="entry name" value="FG-GAP"/>
</dbReference>
<dbReference type="InterPro" id="IPR028994">
    <property type="entry name" value="Integrin_alpha_N"/>
</dbReference>
<dbReference type="InterPro" id="IPR000413">
    <property type="entry name" value="Integrin_alpha"/>
</dbReference>
<dbReference type="InterPro" id="IPR013519">
    <property type="entry name" value="Int_alpha_beta-p"/>
</dbReference>
<evidence type="ECO:0000313" key="6">
    <source>
        <dbReference type="EMBL" id="TET44869.1"/>
    </source>
</evidence>
<comment type="caution">
    <text evidence="6">The sequence shown here is derived from an EMBL/GenBank/DDBJ whole genome shotgun (WGS) entry which is preliminary data.</text>
</comment>
<dbReference type="SUPFAM" id="SSF69318">
    <property type="entry name" value="Integrin alpha N-terminal domain"/>
    <property type="match status" value="2"/>
</dbReference>
<protein>
    <recommendedName>
        <fullName evidence="8">T9SS type A sorting domain-containing protein</fullName>
    </recommendedName>
</protein>
<evidence type="ECO:0000256" key="2">
    <source>
        <dbReference type="ARBA" id="ARBA00022737"/>
    </source>
</evidence>
<name>A0A523UR22_UNCT6</name>
<dbReference type="PRINTS" id="PR01185">
    <property type="entry name" value="INTEGRINA"/>
</dbReference>
<dbReference type="AlphaFoldDB" id="A0A523UR22"/>
<feature type="chain" id="PRO_5021807967" description="T9SS type A sorting domain-containing protein" evidence="5">
    <location>
        <begin position="29"/>
        <end position="557"/>
    </location>
</feature>
<evidence type="ECO:0008006" key="8">
    <source>
        <dbReference type="Google" id="ProtNLM"/>
    </source>
</evidence>
<proteinExistence type="predicted"/>
<keyword evidence="3" id="KW-0378">Hydrolase</keyword>
<accession>A0A523UR22</accession>
<evidence type="ECO:0000256" key="5">
    <source>
        <dbReference type="SAM" id="SignalP"/>
    </source>
</evidence>
<evidence type="ECO:0000256" key="1">
    <source>
        <dbReference type="ARBA" id="ARBA00022729"/>
    </source>
</evidence>
<evidence type="ECO:0000256" key="4">
    <source>
        <dbReference type="ARBA" id="ARBA00023180"/>
    </source>
</evidence>
<dbReference type="SMART" id="SM00191">
    <property type="entry name" value="Int_alpha"/>
    <property type="match status" value="3"/>
</dbReference>
<evidence type="ECO:0000256" key="3">
    <source>
        <dbReference type="ARBA" id="ARBA00022801"/>
    </source>
</evidence>
<dbReference type="PANTHER" id="PTHR23221:SF7">
    <property type="entry name" value="PHOSPHATIDYLINOSITOL-GLYCAN-SPECIFIC PHOSPHOLIPASE D"/>
    <property type="match status" value="1"/>
</dbReference>
<dbReference type="GO" id="GO:0007155">
    <property type="term" value="P:cell adhesion"/>
    <property type="evidence" value="ECO:0007669"/>
    <property type="project" value="InterPro"/>
</dbReference>
<dbReference type="EMBL" id="SOJN01000107">
    <property type="protein sequence ID" value="TET44869.1"/>
    <property type="molecule type" value="Genomic_DNA"/>
</dbReference>
<sequence length="557" mass="59889">MCRGTKPSLSIFLLFVCVFCLLSSTSKAVELENLELVFKKSHRSLGLPSDTLLFFGRSISTAGDVNKDGYDDIIVAAAEWDSVLWWVSKAFIFYGGDPVDTVPDLILTGDHDGEARVEVSYAGDVNFDGFSDVVMSNHGMKGVRVFFGGNPMDTAYDVLLQNNIDYSFANSVAHAGDVNGDGFDDIVVGDYMTGNLNGSVAIFFGGPALDSLPDVILRGNRHEGFGSQIAGGGDVNCDGYDDIVVGEWVNSEFAPAAGKIYIFFGGDPMDTIPDVWMYGEGAGHHLGWFDLDILNVDTLCDWVVAGTEFYPDGFPARCPGKVYILFGDTLMDGTPDATMLGRTDSSSLGIRSKSAGNVASTGFEGVLSSAISEYDSKGTTYLWLTGVPFDTVPDGIATGSFWPEQPGWHLASAGDVDGDGIDEIMFSNSASIDSINTVWVCKYAGTGVLEETRDRNTACLPLLMQNSPNPFSNSTLIRFRVSGANLSRSSLDIYDAAGRHERNLWAGHNYKENTGASVIAVSWDGKTGDGNGVPGGVYFCTLRAGQFHQTRKMVLLR</sequence>
<organism evidence="6 7">
    <name type="scientific">candidate division TA06 bacterium</name>
    <dbReference type="NCBI Taxonomy" id="2250710"/>
    <lineage>
        <taxon>Bacteria</taxon>
        <taxon>Bacteria division TA06</taxon>
    </lineage>
</organism>
<reference evidence="6 7" key="1">
    <citation type="submission" date="2019-03" db="EMBL/GenBank/DDBJ databases">
        <title>Metabolic potential of uncultured bacteria and archaea associated with petroleum seepage in deep-sea sediments.</title>
        <authorList>
            <person name="Dong X."/>
            <person name="Hubert C."/>
        </authorList>
    </citation>
    <scope>NUCLEOTIDE SEQUENCE [LARGE SCALE GENOMIC DNA]</scope>
    <source>
        <strain evidence="6">E44_bin18</strain>
    </source>
</reference>
<keyword evidence="2" id="KW-0677">Repeat</keyword>
<evidence type="ECO:0000313" key="7">
    <source>
        <dbReference type="Proteomes" id="UP000315525"/>
    </source>
</evidence>